<dbReference type="OrthoDB" id="3826127at2"/>
<dbReference type="KEGG" id="cpau:EHF44_16880"/>
<name>A0A3G8H399_9BURK</name>
<dbReference type="RefSeq" id="WP_124684709.1">
    <property type="nucleotide sequence ID" value="NZ_CP033969.1"/>
</dbReference>
<sequence length="155" mass="16780">MTILAIDPGTTESGWCLYHPERGILGAGVKPNDLMLMEIGHMPADALAMEMIASYGMAVGREVFETCVWIGRFVQAWHAPNEVRLVYRRDVKLHLCGTTQAKDANVRQALIDLIGPQGTKKAPGPTHGVRSHAWAALGVAVTAAHQIRESTCPSP</sequence>
<organism evidence="1 2">
    <name type="scientific">Cupriavidus pauculus</name>
    <dbReference type="NCBI Taxonomy" id="82633"/>
    <lineage>
        <taxon>Bacteria</taxon>
        <taxon>Pseudomonadati</taxon>
        <taxon>Pseudomonadota</taxon>
        <taxon>Betaproteobacteria</taxon>
        <taxon>Burkholderiales</taxon>
        <taxon>Burkholderiaceae</taxon>
        <taxon>Cupriavidus</taxon>
    </lineage>
</organism>
<gene>
    <name evidence="1" type="ORF">EHF44_16880</name>
</gene>
<evidence type="ECO:0000313" key="1">
    <source>
        <dbReference type="EMBL" id="AZG14957.1"/>
    </source>
</evidence>
<dbReference type="EMBL" id="CP033969">
    <property type="protein sequence ID" value="AZG14957.1"/>
    <property type="molecule type" value="Genomic_DNA"/>
</dbReference>
<protein>
    <submittedName>
        <fullName evidence="1">Uncharacterized protein</fullName>
    </submittedName>
</protein>
<dbReference type="GO" id="GO:0003676">
    <property type="term" value="F:nucleic acid binding"/>
    <property type="evidence" value="ECO:0007669"/>
    <property type="project" value="InterPro"/>
</dbReference>
<evidence type="ECO:0000313" key="2">
    <source>
        <dbReference type="Proteomes" id="UP000270411"/>
    </source>
</evidence>
<dbReference type="InterPro" id="IPR036397">
    <property type="entry name" value="RNaseH_sf"/>
</dbReference>
<dbReference type="Proteomes" id="UP000270411">
    <property type="component" value="Chromosome 1"/>
</dbReference>
<accession>A0A3G8H399</accession>
<dbReference type="AlphaFoldDB" id="A0A3G8H399"/>
<proteinExistence type="predicted"/>
<reference evidence="2" key="1">
    <citation type="submission" date="2018-11" db="EMBL/GenBank/DDBJ databases">
        <title>FDA dAtabase for Regulatory Grade micrObial Sequences (FDA-ARGOS): Supporting development and validation of Infectious Disease Dx tests.</title>
        <authorList>
            <person name="Goldberg B."/>
            <person name="Campos J."/>
            <person name="Tallon L."/>
            <person name="Sadzewicz L."/>
            <person name="Zhao X."/>
            <person name="Vavikolanu K."/>
            <person name="Mehta A."/>
            <person name="Aluvathingal J."/>
            <person name="Nadendla S."/>
            <person name="Geyer C."/>
            <person name="Nandy P."/>
            <person name="Yan Y."/>
            <person name="Sichtig H."/>
        </authorList>
    </citation>
    <scope>NUCLEOTIDE SEQUENCE [LARGE SCALE GENOMIC DNA]</scope>
    <source>
        <strain evidence="2">FDAARGOS_614</strain>
    </source>
</reference>
<dbReference type="Gene3D" id="3.30.420.10">
    <property type="entry name" value="Ribonuclease H-like superfamily/Ribonuclease H"/>
    <property type="match status" value="1"/>
</dbReference>